<comment type="subcellular location">
    <subcellularLocation>
        <location evidence="2">Cytoplasm</location>
    </subcellularLocation>
</comment>
<keyword evidence="2" id="KW-0963">Cytoplasm</keyword>
<dbReference type="PANTHER" id="PTHR46268">
    <property type="entry name" value="STRESS RESPONSE PROTEIN NHAX"/>
    <property type="match status" value="1"/>
</dbReference>
<evidence type="ECO:0000256" key="1">
    <source>
        <dbReference type="ARBA" id="ARBA00008791"/>
    </source>
</evidence>
<dbReference type="InterPro" id="IPR014729">
    <property type="entry name" value="Rossmann-like_a/b/a_fold"/>
</dbReference>
<gene>
    <name evidence="4" type="ORF">BJI46_07845</name>
</gene>
<evidence type="ECO:0000313" key="5">
    <source>
        <dbReference type="Proteomes" id="UP000185895"/>
    </source>
</evidence>
<sequence length="145" mass="15980">MTYQHILVPVDGSETSYKAIQEAIKFSKSLNSKITLVQVLELDPYIAEGYLTTGQTNPFIERAREYLSQTIADAKQKFQDQGINVETLLLEGISVTDKILEAAKDTQADLIIIGSHGRTGLSKLFLGSQTQKVLAQTTIPVLVVR</sequence>
<dbReference type="PIRSF" id="PIRSF006276">
    <property type="entry name" value="UspA"/>
    <property type="match status" value="1"/>
</dbReference>
<comment type="similarity">
    <text evidence="1 2">Belongs to the universal stress protein A family.</text>
</comment>
<evidence type="ECO:0000259" key="3">
    <source>
        <dbReference type="Pfam" id="PF00582"/>
    </source>
</evidence>
<dbReference type="InterPro" id="IPR006016">
    <property type="entry name" value="UspA"/>
</dbReference>
<dbReference type="SUPFAM" id="SSF52402">
    <property type="entry name" value="Adenine nucleotide alpha hydrolases-like"/>
    <property type="match status" value="1"/>
</dbReference>
<dbReference type="AlphaFoldDB" id="A0A1E7RET1"/>
<keyword evidence="5" id="KW-1185">Reference proteome</keyword>
<proteinExistence type="inferred from homology"/>
<dbReference type="EMBL" id="MKKK01000003">
    <property type="protein sequence ID" value="OEY97803.1"/>
    <property type="molecule type" value="Genomic_DNA"/>
</dbReference>
<dbReference type="OrthoDB" id="9792500at2"/>
<dbReference type="PANTHER" id="PTHR46268:SF6">
    <property type="entry name" value="UNIVERSAL STRESS PROTEIN UP12"/>
    <property type="match status" value="1"/>
</dbReference>
<reference evidence="4 5" key="1">
    <citation type="submission" date="2016-09" db="EMBL/GenBank/DDBJ databases">
        <authorList>
            <person name="Capua I."/>
            <person name="De Benedictis P."/>
            <person name="Joannis T."/>
            <person name="Lombin L.H."/>
            <person name="Cattoli G."/>
        </authorList>
    </citation>
    <scope>NUCLEOTIDE SEQUENCE [LARGE SCALE GENOMIC DNA]</scope>
    <source>
        <strain evidence="4 5">ANC 4671</strain>
    </source>
</reference>
<accession>A0A1E7RET1</accession>
<evidence type="ECO:0000313" key="4">
    <source>
        <dbReference type="EMBL" id="OEY97803.1"/>
    </source>
</evidence>
<dbReference type="InterPro" id="IPR006015">
    <property type="entry name" value="Universal_stress_UspA"/>
</dbReference>
<comment type="caution">
    <text evidence="4">The sequence shown here is derived from an EMBL/GenBank/DDBJ whole genome shotgun (WGS) entry which is preliminary data.</text>
</comment>
<evidence type="ECO:0000256" key="2">
    <source>
        <dbReference type="PIRNR" id="PIRNR006276"/>
    </source>
</evidence>
<dbReference type="Gene3D" id="3.40.50.620">
    <property type="entry name" value="HUPs"/>
    <property type="match status" value="1"/>
</dbReference>
<dbReference type="Pfam" id="PF00582">
    <property type="entry name" value="Usp"/>
    <property type="match status" value="1"/>
</dbReference>
<name>A0A1E7RET1_9GAMM</name>
<dbReference type="CDD" id="cd00293">
    <property type="entry name" value="USP-like"/>
    <property type="match status" value="1"/>
</dbReference>
<dbReference type="GO" id="GO:0005737">
    <property type="term" value="C:cytoplasm"/>
    <property type="evidence" value="ECO:0007669"/>
    <property type="project" value="UniProtKB-SubCell"/>
</dbReference>
<organism evidence="4 5">
    <name type="scientific">Acinetobacter qingfengensis</name>
    <dbReference type="NCBI Taxonomy" id="1262585"/>
    <lineage>
        <taxon>Bacteria</taxon>
        <taxon>Pseudomonadati</taxon>
        <taxon>Pseudomonadota</taxon>
        <taxon>Gammaproteobacteria</taxon>
        <taxon>Moraxellales</taxon>
        <taxon>Moraxellaceae</taxon>
        <taxon>Acinetobacter</taxon>
    </lineage>
</organism>
<protein>
    <recommendedName>
        <fullName evidence="2">Universal stress protein</fullName>
    </recommendedName>
</protein>
<dbReference type="Proteomes" id="UP000185895">
    <property type="component" value="Unassembled WGS sequence"/>
</dbReference>
<dbReference type="PRINTS" id="PR01438">
    <property type="entry name" value="UNVRSLSTRESS"/>
</dbReference>
<feature type="domain" description="UspA" evidence="3">
    <location>
        <begin position="3"/>
        <end position="145"/>
    </location>
</feature>
<dbReference type="RefSeq" id="WP_070068722.1">
    <property type="nucleotide sequence ID" value="NZ_MKKK01000003.1"/>
</dbReference>